<dbReference type="InterPro" id="IPR000742">
    <property type="entry name" value="EGF"/>
</dbReference>
<evidence type="ECO:0000313" key="13">
    <source>
        <dbReference type="Proteomes" id="UP000887567"/>
    </source>
</evidence>
<dbReference type="FunFam" id="2.60.120.260:FF:000002">
    <property type="entry name" value="Coagulation factor VIII"/>
    <property type="match status" value="1"/>
</dbReference>
<dbReference type="PANTHER" id="PTHR24543:SF291">
    <property type="entry name" value="SMOKE ALARM, ISOFORM D"/>
    <property type="match status" value="1"/>
</dbReference>
<protein>
    <recommendedName>
        <fullName evidence="14">EGF-like repeat and discoidin I-like domain-containing protein 3</fullName>
    </recommendedName>
</protein>
<dbReference type="SMART" id="SM00231">
    <property type="entry name" value="FA58C"/>
    <property type="match status" value="1"/>
</dbReference>
<evidence type="ECO:0008006" key="14">
    <source>
        <dbReference type="Google" id="ProtNLM"/>
    </source>
</evidence>
<feature type="domain" description="F5/8 type C" evidence="10">
    <location>
        <begin position="163"/>
        <end position="315"/>
    </location>
</feature>
<evidence type="ECO:0000259" key="10">
    <source>
        <dbReference type="PROSITE" id="PS50022"/>
    </source>
</evidence>
<dbReference type="CDD" id="cd00057">
    <property type="entry name" value="FA58C"/>
    <property type="match status" value="1"/>
</dbReference>
<feature type="domain" description="EGF-like" evidence="11">
    <location>
        <begin position="126"/>
        <end position="164"/>
    </location>
</feature>
<evidence type="ECO:0000256" key="1">
    <source>
        <dbReference type="ARBA" id="ARBA00006373"/>
    </source>
</evidence>
<dbReference type="InterPro" id="IPR000421">
    <property type="entry name" value="FA58C"/>
</dbReference>
<dbReference type="EnsemblMetazoa" id="XM_028661008.1">
    <property type="protein sequence ID" value="XP_028516809.1"/>
    <property type="gene ID" value="LOC114575667"/>
</dbReference>
<dbReference type="GeneID" id="114575667"/>
<dbReference type="PROSITE" id="PS50026">
    <property type="entry name" value="EGF_3"/>
    <property type="match status" value="1"/>
</dbReference>
<proteinExistence type="inferred from homology"/>
<keyword evidence="5" id="KW-0106">Calcium</keyword>
<feature type="disulfide bond" evidence="8">
    <location>
        <begin position="135"/>
        <end position="152"/>
    </location>
</feature>
<evidence type="ECO:0000313" key="12">
    <source>
        <dbReference type="EnsemblMetazoa" id="XP_028516809.1"/>
    </source>
</evidence>
<dbReference type="Proteomes" id="UP000887567">
    <property type="component" value="Unplaced"/>
</dbReference>
<comment type="similarity">
    <text evidence="1">Belongs to the EGF domain peptide family.</text>
</comment>
<dbReference type="RefSeq" id="XP_028516809.1">
    <property type="nucleotide sequence ID" value="XM_028661008.1"/>
</dbReference>
<dbReference type="OrthoDB" id="5985199at2759"/>
<keyword evidence="3 9" id="KW-0732">Signal</keyword>
<dbReference type="Gene3D" id="2.10.25.10">
    <property type="entry name" value="Laminin"/>
    <property type="match status" value="1"/>
</dbReference>
<dbReference type="PROSITE" id="PS01186">
    <property type="entry name" value="EGF_2"/>
    <property type="match status" value="1"/>
</dbReference>
<organism evidence="12 13">
    <name type="scientific">Exaiptasia diaphana</name>
    <name type="common">Tropical sea anemone</name>
    <name type="synonym">Aiptasia pulchella</name>
    <dbReference type="NCBI Taxonomy" id="2652724"/>
    <lineage>
        <taxon>Eukaryota</taxon>
        <taxon>Metazoa</taxon>
        <taxon>Cnidaria</taxon>
        <taxon>Anthozoa</taxon>
        <taxon>Hexacorallia</taxon>
        <taxon>Actiniaria</taxon>
        <taxon>Aiptasiidae</taxon>
        <taxon>Exaiptasia</taxon>
    </lineage>
</organism>
<dbReference type="SUPFAM" id="SSF57196">
    <property type="entry name" value="EGF/Laminin"/>
    <property type="match status" value="1"/>
</dbReference>
<dbReference type="SUPFAM" id="SSF49785">
    <property type="entry name" value="Galactose-binding domain-like"/>
    <property type="match status" value="1"/>
</dbReference>
<evidence type="ECO:0000256" key="5">
    <source>
        <dbReference type="ARBA" id="ARBA00022837"/>
    </source>
</evidence>
<evidence type="ECO:0000256" key="9">
    <source>
        <dbReference type="SAM" id="SignalP"/>
    </source>
</evidence>
<keyword evidence="7" id="KW-0325">Glycoprotein</keyword>
<evidence type="ECO:0000256" key="4">
    <source>
        <dbReference type="ARBA" id="ARBA00022737"/>
    </source>
</evidence>
<dbReference type="AlphaFoldDB" id="A0A913YNT5"/>
<accession>A0A913YNT5</accession>
<keyword evidence="6 8" id="KW-1015">Disulfide bond</keyword>
<sequence length="316" mass="35761">MKSKKFAILVSLLWFIGYFSAPSESQAIVNKFNAANTSNIRDENFGFARFIKMPNKYLDVKPFKVVLGQKYKACLVDCAADRKCVSLNSGNNPNSSGLQLCELLDTNILNNSQLLKNKDNFLHFILKTACFPNPCKNQGVCIPNYTISDYTCNCRRGFDGRNCEKEYHSLGMEDGRIPDSQITASSHYSIYLLPKYGRLNSDLEGGSWTAKRLGIGEYLEVDIGTNTTICKIATQGRQNTKQWVTAYSIHYSSDQSTWTTYSANENGVEKVFQANNDENTVVCNILRPPFSARYVRVVVKSWREHISMRIELYSCD</sequence>
<evidence type="ECO:0000256" key="8">
    <source>
        <dbReference type="PROSITE-ProRule" id="PRU00076"/>
    </source>
</evidence>
<dbReference type="Pfam" id="PF00754">
    <property type="entry name" value="F5_F8_type_C"/>
    <property type="match status" value="1"/>
</dbReference>
<feature type="chain" id="PRO_5037182691" description="EGF-like repeat and discoidin I-like domain-containing protein 3" evidence="9">
    <location>
        <begin position="26"/>
        <end position="316"/>
    </location>
</feature>
<dbReference type="PANTHER" id="PTHR24543">
    <property type="entry name" value="MULTICOPPER OXIDASE-RELATED"/>
    <property type="match status" value="1"/>
</dbReference>
<dbReference type="GO" id="GO:0048589">
    <property type="term" value="P:developmental growth"/>
    <property type="evidence" value="ECO:0007669"/>
    <property type="project" value="UniProtKB-ARBA"/>
</dbReference>
<keyword evidence="4" id="KW-0677">Repeat</keyword>
<feature type="signal peptide" evidence="9">
    <location>
        <begin position="1"/>
        <end position="25"/>
    </location>
</feature>
<dbReference type="FunFam" id="2.10.25.10:FF:000508">
    <property type="entry name" value="Eyes shut homolog"/>
    <property type="match status" value="1"/>
</dbReference>
<evidence type="ECO:0000259" key="11">
    <source>
        <dbReference type="PROSITE" id="PS50026"/>
    </source>
</evidence>
<evidence type="ECO:0000256" key="7">
    <source>
        <dbReference type="ARBA" id="ARBA00023180"/>
    </source>
</evidence>
<reference evidence="12" key="1">
    <citation type="submission" date="2022-11" db="UniProtKB">
        <authorList>
            <consortium name="EnsemblMetazoa"/>
        </authorList>
    </citation>
    <scope>IDENTIFICATION</scope>
</reference>
<dbReference type="Gene3D" id="2.60.120.260">
    <property type="entry name" value="Galactose-binding domain-like"/>
    <property type="match status" value="1"/>
</dbReference>
<comment type="caution">
    <text evidence="8">Lacks conserved residue(s) required for the propagation of feature annotation.</text>
</comment>
<dbReference type="Pfam" id="PF00008">
    <property type="entry name" value="EGF"/>
    <property type="match status" value="1"/>
</dbReference>
<evidence type="ECO:0000256" key="3">
    <source>
        <dbReference type="ARBA" id="ARBA00022729"/>
    </source>
</evidence>
<keyword evidence="2 8" id="KW-0245">EGF-like domain</keyword>
<keyword evidence="13" id="KW-1185">Reference proteome</keyword>
<dbReference type="KEGG" id="epa:114575667"/>
<name>A0A913YNT5_EXADI</name>
<dbReference type="SMART" id="SM00181">
    <property type="entry name" value="EGF"/>
    <property type="match status" value="1"/>
</dbReference>
<dbReference type="PROSITE" id="PS50022">
    <property type="entry name" value="FA58C_3"/>
    <property type="match status" value="1"/>
</dbReference>
<dbReference type="PROSITE" id="PS00022">
    <property type="entry name" value="EGF_1"/>
    <property type="match status" value="1"/>
</dbReference>
<feature type="disulfide bond" evidence="8">
    <location>
        <begin position="154"/>
        <end position="163"/>
    </location>
</feature>
<evidence type="ECO:0000256" key="2">
    <source>
        <dbReference type="ARBA" id="ARBA00022536"/>
    </source>
</evidence>
<dbReference type="OMA" id="WREHISM"/>
<dbReference type="CDD" id="cd00054">
    <property type="entry name" value="EGF_CA"/>
    <property type="match status" value="1"/>
</dbReference>
<evidence type="ECO:0000256" key="6">
    <source>
        <dbReference type="ARBA" id="ARBA00023157"/>
    </source>
</evidence>
<dbReference type="PROSITE" id="PS01285">
    <property type="entry name" value="FA58C_1"/>
    <property type="match status" value="1"/>
</dbReference>
<dbReference type="InterPro" id="IPR008979">
    <property type="entry name" value="Galactose-bd-like_sf"/>
</dbReference>